<keyword evidence="3" id="KW-0285">Flavoprotein</keyword>
<dbReference type="GO" id="GO:0071949">
    <property type="term" value="F:FAD binding"/>
    <property type="evidence" value="ECO:0007669"/>
    <property type="project" value="InterPro"/>
</dbReference>
<dbReference type="SUPFAM" id="SSF46548">
    <property type="entry name" value="alpha-helical ferredoxin"/>
    <property type="match status" value="1"/>
</dbReference>
<dbReference type="Gene3D" id="3.30.70.2190">
    <property type="match status" value="1"/>
</dbReference>
<evidence type="ECO:0000256" key="3">
    <source>
        <dbReference type="ARBA" id="ARBA00022630"/>
    </source>
</evidence>
<dbReference type="PROSITE" id="PS51379">
    <property type="entry name" value="4FE4S_FER_2"/>
    <property type="match status" value="1"/>
</dbReference>
<evidence type="ECO:0000256" key="4">
    <source>
        <dbReference type="ARBA" id="ARBA00022827"/>
    </source>
</evidence>
<proteinExistence type="inferred from homology"/>
<evidence type="ECO:0000256" key="6">
    <source>
        <dbReference type="ARBA" id="ARBA00023002"/>
    </source>
</evidence>
<dbReference type="FunFam" id="1.10.45.10:FF:000001">
    <property type="entry name" value="D-lactate dehydrogenase mitochondrial"/>
    <property type="match status" value="1"/>
</dbReference>
<dbReference type="GO" id="GO:0008720">
    <property type="term" value="F:D-lactate dehydrogenase (NAD+) activity"/>
    <property type="evidence" value="ECO:0007669"/>
    <property type="project" value="TreeGrafter"/>
</dbReference>
<dbReference type="Gene3D" id="3.30.70.2740">
    <property type="match status" value="1"/>
</dbReference>
<dbReference type="OrthoDB" id="9767256at2"/>
<name>A0A434A0Y6_9FLAO</name>
<dbReference type="SUPFAM" id="SSF55103">
    <property type="entry name" value="FAD-linked oxidases, C-terminal domain"/>
    <property type="match status" value="1"/>
</dbReference>
<evidence type="ECO:0000256" key="1">
    <source>
        <dbReference type="ARBA" id="ARBA00001974"/>
    </source>
</evidence>
<dbReference type="InterPro" id="IPR006094">
    <property type="entry name" value="Oxid_FAD_bind_N"/>
</dbReference>
<comment type="cofactor">
    <cofactor evidence="1">
        <name>FAD</name>
        <dbReference type="ChEBI" id="CHEBI:57692"/>
    </cofactor>
</comment>
<evidence type="ECO:0000313" key="10">
    <source>
        <dbReference type="EMBL" id="RUT67987.1"/>
    </source>
</evidence>
<dbReference type="InterPro" id="IPR017896">
    <property type="entry name" value="4Fe4S_Fe-S-bd"/>
</dbReference>
<dbReference type="InterPro" id="IPR009051">
    <property type="entry name" value="Helical_ferredxn"/>
</dbReference>
<evidence type="ECO:0000259" key="9">
    <source>
        <dbReference type="PROSITE" id="PS51387"/>
    </source>
</evidence>
<dbReference type="Pfam" id="PF01565">
    <property type="entry name" value="FAD_binding_4"/>
    <property type="match status" value="1"/>
</dbReference>
<evidence type="ECO:0000256" key="7">
    <source>
        <dbReference type="ARBA" id="ARBA00038897"/>
    </source>
</evidence>
<dbReference type="AlphaFoldDB" id="A0A434A0Y6"/>
<dbReference type="PANTHER" id="PTHR11748:SF111">
    <property type="entry name" value="D-LACTATE DEHYDROGENASE, MITOCHONDRIAL-RELATED"/>
    <property type="match status" value="1"/>
</dbReference>
<feature type="domain" description="4Fe-4S ferredoxin-type" evidence="8">
    <location>
        <begin position="531"/>
        <end position="562"/>
    </location>
</feature>
<gene>
    <name evidence="10" type="ORF">D0817_23535</name>
</gene>
<dbReference type="PROSITE" id="PS51387">
    <property type="entry name" value="FAD_PCMH"/>
    <property type="match status" value="1"/>
</dbReference>
<dbReference type="InterPro" id="IPR016167">
    <property type="entry name" value="FAD-bd_PCMH_sub1"/>
</dbReference>
<dbReference type="InterPro" id="IPR016169">
    <property type="entry name" value="FAD-bd_PCMH_sub2"/>
</dbReference>
<dbReference type="Gene3D" id="1.10.1060.10">
    <property type="entry name" value="Alpha-helical ferredoxin"/>
    <property type="match status" value="1"/>
</dbReference>
<dbReference type="GO" id="GO:0004458">
    <property type="term" value="F:D-lactate dehydrogenase (cytochrome) activity"/>
    <property type="evidence" value="ECO:0007669"/>
    <property type="project" value="UniProtKB-EC"/>
</dbReference>
<evidence type="ECO:0000256" key="2">
    <source>
        <dbReference type="ARBA" id="ARBA00008000"/>
    </source>
</evidence>
<dbReference type="GO" id="GO:0051536">
    <property type="term" value="F:iron-sulfur cluster binding"/>
    <property type="evidence" value="ECO:0007669"/>
    <property type="project" value="InterPro"/>
</dbReference>
<accession>A0A434A0Y6</accession>
<dbReference type="InterPro" id="IPR016171">
    <property type="entry name" value="Vanillyl_alc_oxidase_C-sub2"/>
</dbReference>
<dbReference type="Proteomes" id="UP000288102">
    <property type="component" value="Unassembled WGS sequence"/>
</dbReference>
<protein>
    <recommendedName>
        <fullName evidence="7">D-lactate dehydrogenase (cytochrome)</fullName>
        <ecNumber evidence="7">1.1.2.4</ecNumber>
    </recommendedName>
</protein>
<dbReference type="GO" id="GO:1903457">
    <property type="term" value="P:lactate catabolic process"/>
    <property type="evidence" value="ECO:0007669"/>
    <property type="project" value="TreeGrafter"/>
</dbReference>
<dbReference type="SUPFAM" id="SSF56176">
    <property type="entry name" value="FAD-binding/transporter-associated domain-like"/>
    <property type="match status" value="1"/>
</dbReference>
<comment type="similarity">
    <text evidence="2">Belongs to the FAD-binding oxidoreductase/transferase type 4 family.</text>
</comment>
<dbReference type="EMBL" id="QWDM01000022">
    <property type="protein sequence ID" value="RUT67987.1"/>
    <property type="molecule type" value="Genomic_DNA"/>
</dbReference>
<dbReference type="PANTHER" id="PTHR11748">
    <property type="entry name" value="D-LACTATE DEHYDROGENASE"/>
    <property type="match status" value="1"/>
</dbReference>
<dbReference type="Pfam" id="PF13183">
    <property type="entry name" value="Fer4_8"/>
    <property type="match status" value="1"/>
</dbReference>
<keyword evidence="4" id="KW-0274">FAD</keyword>
<comment type="caution">
    <text evidence="10">The sequence shown here is derived from an EMBL/GenBank/DDBJ whole genome shotgun (WGS) entry which is preliminary data.</text>
</comment>
<dbReference type="Gene3D" id="3.30.465.10">
    <property type="match status" value="1"/>
</dbReference>
<evidence type="ECO:0000313" key="11">
    <source>
        <dbReference type="Proteomes" id="UP000288102"/>
    </source>
</evidence>
<dbReference type="EC" id="1.1.2.4" evidence="7"/>
<keyword evidence="5" id="KW-0809">Transit peptide</keyword>
<dbReference type="RefSeq" id="WP_127340729.1">
    <property type="nucleotide sequence ID" value="NZ_QWDM01000022.1"/>
</dbReference>
<sequence>MLSGNYKILHNKLVSTIDKDRIFHDSLSLLAYGTDASFYRLIPKIVIKAKDEQEVVFILKHSSALGLAVTFRAAGTSLSGQAVTDSVLVVAGQHWKEYEILDNGNAIRLQPGVLGSRANILLEPYNKKIGPDPASINAAMIGGIAANNASGMCCGTAQNTYKTVKSMRLVFADGAILDTANAESRTHFQKLQPDLIKKIQDLAERAKADTILAERISGKYKMKNTTGYSLNALIDYIDPFEIIEHLMIGSEGTLGFISEISLQTVENHKYKAASLMIFQNVESACRVVSLLKRAPVAAVELIDRSGLRSVENDKGVPSYLKDLDPEACALLVDTRASSSEDLQLQIQAVLNIVKEQSMELPALFTDDPAEYALLWKIRKGLFPSVGAMRQKGTTVIIEDVAFKTEQLAEATLELQKLFAKWRYTEAVIFGHALEGNLHFVFTQNFDSQNEIDRYANFMDDVADLVVKKFDGSLKAEHGTGRNMAPYVEMEWGKEAYGLMKEIKAIFDPKNLLNPGVILNDDPQIHLKNLKPIPSCNPIIDPCIECGFCEPNCVSADYTLSPRHRITVNREISRLVASGQNPAELQLLLDNFQYKADDTCATDGLCALSCPVHIDTGAFVKELRNQRIGKEFRIASWISLHLSFTTFLLRKILLVVRFFQLLLGNKLMSGISSFLRFISQGRIPQWNRFMPGGAKRLKSLESQVASQRKVVYYPSCINRTMGVSSEDYSQEQLSDKIVQLLHKGGFEVIYPEHLQTLCCGMPFSSKGYFDIAKQKGNLLELALAKASENGKWPIVCDMSPCLYTMHENAGKLKSSLKIYEPVEFINDILLSFLKITPTSEPVAVFEVCSMKKMGIENKLTELAQKCAEKVIVPQTNCCGFSGDKGFEIPELNASGLLGLSQQLGPDVKRGYSNSRTCEIGLSLHSGISYQSIVYLVDQVSEAI</sequence>
<dbReference type="Pfam" id="PF02913">
    <property type="entry name" value="FAD-oxidase_C"/>
    <property type="match status" value="1"/>
</dbReference>
<dbReference type="InterPro" id="IPR016164">
    <property type="entry name" value="FAD-linked_Oxase-like_C"/>
</dbReference>
<feature type="domain" description="FAD-binding PCMH-type" evidence="9">
    <location>
        <begin position="39"/>
        <end position="267"/>
    </location>
</feature>
<dbReference type="InterPro" id="IPR004113">
    <property type="entry name" value="FAD-bd_oxidored_4_C"/>
</dbReference>
<dbReference type="Gene3D" id="1.10.45.10">
    <property type="entry name" value="Vanillyl-alcohol Oxidase, Chain A, domain 4"/>
    <property type="match status" value="1"/>
</dbReference>
<keyword evidence="6" id="KW-0560">Oxidoreductase</keyword>
<reference evidence="11" key="1">
    <citation type="journal article" date="2019" name="Syst. Appl. Microbiol.">
        <title>Flavobacterium circumlabens sp. nov. and Flavobacterium cupreum sp. nov., two psychrotrophic species isolated from Antarctic environmental samples.</title>
        <authorList>
            <person name="Kralova S."/>
            <person name="Busse H.-J."/>
            <person name="Svec P."/>
            <person name="Maslanova I."/>
            <person name="Stankova E."/>
            <person name="Bartak M."/>
            <person name="Sedlacek I."/>
        </authorList>
    </citation>
    <scope>NUCLEOTIDE SEQUENCE [LARGE SCALE GENOMIC DNA]</scope>
    <source>
        <strain evidence="11">CCM 8825</strain>
    </source>
</reference>
<keyword evidence="11" id="KW-1185">Reference proteome</keyword>
<dbReference type="InterPro" id="IPR004017">
    <property type="entry name" value="Cys_rich_dom"/>
</dbReference>
<evidence type="ECO:0000259" key="8">
    <source>
        <dbReference type="PROSITE" id="PS51379"/>
    </source>
</evidence>
<dbReference type="Pfam" id="PF02754">
    <property type="entry name" value="CCG"/>
    <property type="match status" value="1"/>
</dbReference>
<dbReference type="InterPro" id="IPR016166">
    <property type="entry name" value="FAD-bd_PCMH"/>
</dbReference>
<evidence type="ECO:0000256" key="5">
    <source>
        <dbReference type="ARBA" id="ARBA00022946"/>
    </source>
</evidence>
<organism evidence="10 11">
    <name type="scientific">Flavobacterium cupreum</name>
    <dbReference type="NCBI Taxonomy" id="2133766"/>
    <lineage>
        <taxon>Bacteria</taxon>
        <taxon>Pseudomonadati</taxon>
        <taxon>Bacteroidota</taxon>
        <taxon>Flavobacteriia</taxon>
        <taxon>Flavobacteriales</taxon>
        <taxon>Flavobacteriaceae</taxon>
        <taxon>Flavobacterium</taxon>
    </lineage>
</organism>
<dbReference type="InterPro" id="IPR036318">
    <property type="entry name" value="FAD-bd_PCMH-like_sf"/>
</dbReference>
<dbReference type="Gene3D" id="3.30.43.10">
    <property type="entry name" value="Uridine Diphospho-n-acetylenolpyruvylglucosamine Reductase, domain 2"/>
    <property type="match status" value="1"/>
</dbReference>